<feature type="transmembrane region" description="Helical" evidence="6">
    <location>
        <begin position="95"/>
        <end position="117"/>
    </location>
</feature>
<evidence type="ECO:0000256" key="5">
    <source>
        <dbReference type="ARBA" id="ARBA00023136"/>
    </source>
</evidence>
<keyword evidence="3 6" id="KW-0812">Transmembrane</keyword>
<dbReference type="InterPro" id="IPR050189">
    <property type="entry name" value="MFS_Efflux_Transporters"/>
</dbReference>
<dbReference type="RefSeq" id="WP_090062607.1">
    <property type="nucleotide sequence ID" value="NZ_FORH01000009.1"/>
</dbReference>
<feature type="transmembrane region" description="Helical" evidence="6">
    <location>
        <begin position="156"/>
        <end position="179"/>
    </location>
</feature>
<sequence>MVKGIFWLIVAYGLSQFYRACLAVFAPVLKIEIGLGTDHVSAALGIWFLVFAAMQIPVGWLLDHRSPKATAAGLLALGGGLGALTFALAQGPGAVKLSMALIGMGCSPVLMASLYIIARSAPADRFGTFTGLVLGLGSLGNVAAATPLALSLEAIGWRWTMVGLAGLSALVALALYRFVEDPPHIEHDVTAPRAGLGELLRLRALYPILLIALVAYAPGAGLRGSWIGSFLSDMLGAGMDRVGGGALWMALAMIAGSLAFGPIDRLIRSHKAIVSAAAFLTLLPLLLLWAGYGAQSFPAAVGLFVVIGFFASSYPQVMSHGRSLIPPELVGRGVTLINLFSIGGVGLSQLVTARLFAHASETSLTAGYAAVFGYFSLTLLLCLVIYLIFARDPKPGEG</sequence>
<dbReference type="AlphaFoldDB" id="A0A1I3WUN6"/>
<feature type="transmembrane region" description="Helical" evidence="6">
    <location>
        <begin position="242"/>
        <end position="260"/>
    </location>
</feature>
<dbReference type="PANTHER" id="PTHR43124">
    <property type="entry name" value="PURINE EFFLUX PUMP PBUE"/>
    <property type="match status" value="1"/>
</dbReference>
<feature type="transmembrane region" description="Helical" evidence="6">
    <location>
        <begin position="329"/>
        <end position="347"/>
    </location>
</feature>
<evidence type="ECO:0000256" key="4">
    <source>
        <dbReference type="ARBA" id="ARBA00022989"/>
    </source>
</evidence>
<name>A0A1I3WUN6_9RHOB</name>
<accession>A0A1I3WUN6</accession>
<evidence type="ECO:0000313" key="8">
    <source>
        <dbReference type="EMBL" id="SFK11202.1"/>
    </source>
</evidence>
<feature type="domain" description="Major facilitator superfamily (MFS) profile" evidence="7">
    <location>
        <begin position="1"/>
        <end position="394"/>
    </location>
</feature>
<evidence type="ECO:0000256" key="1">
    <source>
        <dbReference type="ARBA" id="ARBA00004651"/>
    </source>
</evidence>
<feature type="transmembrane region" description="Helical" evidence="6">
    <location>
        <begin position="43"/>
        <end position="62"/>
    </location>
</feature>
<dbReference type="OrthoDB" id="272777at2"/>
<reference evidence="9" key="1">
    <citation type="submission" date="2016-10" db="EMBL/GenBank/DDBJ databases">
        <authorList>
            <person name="Varghese N."/>
            <person name="Submissions S."/>
        </authorList>
    </citation>
    <scope>NUCLEOTIDE SEQUENCE [LARGE SCALE GENOMIC DNA]</scope>
    <source>
        <strain evidence="9">DSM 26471</strain>
    </source>
</reference>
<dbReference type="PANTHER" id="PTHR43124:SF3">
    <property type="entry name" value="CHLORAMPHENICOL EFFLUX PUMP RV0191"/>
    <property type="match status" value="1"/>
</dbReference>
<feature type="transmembrane region" description="Helical" evidence="6">
    <location>
        <begin position="272"/>
        <end position="291"/>
    </location>
</feature>
<feature type="transmembrane region" description="Helical" evidence="6">
    <location>
        <begin position="69"/>
        <end position="89"/>
    </location>
</feature>
<evidence type="ECO:0000259" key="7">
    <source>
        <dbReference type="PROSITE" id="PS50850"/>
    </source>
</evidence>
<feature type="transmembrane region" description="Helical" evidence="6">
    <location>
        <begin position="200"/>
        <end position="222"/>
    </location>
</feature>
<dbReference type="InterPro" id="IPR036259">
    <property type="entry name" value="MFS_trans_sf"/>
</dbReference>
<feature type="transmembrane region" description="Helical" evidence="6">
    <location>
        <begin position="297"/>
        <end position="317"/>
    </location>
</feature>
<dbReference type="InterPro" id="IPR011701">
    <property type="entry name" value="MFS"/>
</dbReference>
<protein>
    <submittedName>
        <fullName evidence="8">Predicted arabinose efflux permease, MFS family</fullName>
    </submittedName>
</protein>
<dbReference type="GO" id="GO:0005886">
    <property type="term" value="C:plasma membrane"/>
    <property type="evidence" value="ECO:0007669"/>
    <property type="project" value="UniProtKB-SubCell"/>
</dbReference>
<feature type="transmembrane region" description="Helical" evidence="6">
    <location>
        <begin position="129"/>
        <end position="150"/>
    </location>
</feature>
<keyword evidence="9" id="KW-1185">Reference proteome</keyword>
<proteinExistence type="predicted"/>
<evidence type="ECO:0000256" key="3">
    <source>
        <dbReference type="ARBA" id="ARBA00022692"/>
    </source>
</evidence>
<dbReference type="PROSITE" id="PS50850">
    <property type="entry name" value="MFS"/>
    <property type="match status" value="1"/>
</dbReference>
<dbReference type="SUPFAM" id="SSF103473">
    <property type="entry name" value="MFS general substrate transporter"/>
    <property type="match status" value="1"/>
</dbReference>
<feature type="transmembrane region" description="Helical" evidence="6">
    <location>
        <begin position="367"/>
        <end position="389"/>
    </location>
</feature>
<dbReference type="Proteomes" id="UP000199630">
    <property type="component" value="Unassembled WGS sequence"/>
</dbReference>
<dbReference type="EMBL" id="FORH01000009">
    <property type="protein sequence ID" value="SFK11202.1"/>
    <property type="molecule type" value="Genomic_DNA"/>
</dbReference>
<evidence type="ECO:0000313" key="9">
    <source>
        <dbReference type="Proteomes" id="UP000199630"/>
    </source>
</evidence>
<organism evidence="8 9">
    <name type="scientific">Celeribacter neptunius</name>
    <dbReference type="NCBI Taxonomy" id="588602"/>
    <lineage>
        <taxon>Bacteria</taxon>
        <taxon>Pseudomonadati</taxon>
        <taxon>Pseudomonadota</taxon>
        <taxon>Alphaproteobacteria</taxon>
        <taxon>Rhodobacterales</taxon>
        <taxon>Roseobacteraceae</taxon>
        <taxon>Celeribacter</taxon>
    </lineage>
</organism>
<keyword evidence="4 6" id="KW-1133">Transmembrane helix</keyword>
<evidence type="ECO:0000256" key="6">
    <source>
        <dbReference type="SAM" id="Phobius"/>
    </source>
</evidence>
<dbReference type="STRING" id="588602.SAMN04487991_3857"/>
<gene>
    <name evidence="8" type="ORF">SAMN04487991_3857</name>
</gene>
<comment type="subcellular location">
    <subcellularLocation>
        <location evidence="1">Cell membrane</location>
        <topology evidence="1">Multi-pass membrane protein</topology>
    </subcellularLocation>
</comment>
<dbReference type="Pfam" id="PF07690">
    <property type="entry name" value="MFS_1"/>
    <property type="match status" value="1"/>
</dbReference>
<dbReference type="GO" id="GO:0022857">
    <property type="term" value="F:transmembrane transporter activity"/>
    <property type="evidence" value="ECO:0007669"/>
    <property type="project" value="InterPro"/>
</dbReference>
<keyword evidence="5 6" id="KW-0472">Membrane</keyword>
<dbReference type="Gene3D" id="1.20.1250.20">
    <property type="entry name" value="MFS general substrate transporter like domains"/>
    <property type="match status" value="2"/>
</dbReference>
<keyword evidence="2" id="KW-1003">Cell membrane</keyword>
<evidence type="ECO:0000256" key="2">
    <source>
        <dbReference type="ARBA" id="ARBA00022475"/>
    </source>
</evidence>
<dbReference type="InterPro" id="IPR020846">
    <property type="entry name" value="MFS_dom"/>
</dbReference>